<evidence type="ECO:0000256" key="6">
    <source>
        <dbReference type="SAM" id="Phobius"/>
    </source>
</evidence>
<feature type="transmembrane region" description="Helical" evidence="6">
    <location>
        <begin position="7"/>
        <end position="25"/>
    </location>
</feature>
<gene>
    <name evidence="8" type="ORF">CHILSU_LOCUS8618</name>
</gene>
<dbReference type="Pfam" id="PF06702">
    <property type="entry name" value="Fam20C"/>
    <property type="match status" value="1"/>
</dbReference>
<comment type="similarity">
    <text evidence="2">Belongs to the FAM20 family.</text>
</comment>
<evidence type="ECO:0000259" key="7">
    <source>
        <dbReference type="Pfam" id="PF06702"/>
    </source>
</evidence>
<dbReference type="PANTHER" id="PTHR12450:SF14">
    <property type="entry name" value="GLYCOSAMINOGLYCAN XYLOSYLKINASE"/>
    <property type="match status" value="1"/>
</dbReference>
<comment type="subcellular location">
    <subcellularLocation>
        <location evidence="1">Golgi apparatus</location>
    </subcellularLocation>
</comment>
<organism evidence="8 9">
    <name type="scientific">Chilo suppressalis</name>
    <name type="common">Asiatic rice borer moth</name>
    <dbReference type="NCBI Taxonomy" id="168631"/>
    <lineage>
        <taxon>Eukaryota</taxon>
        <taxon>Metazoa</taxon>
        <taxon>Ecdysozoa</taxon>
        <taxon>Arthropoda</taxon>
        <taxon>Hexapoda</taxon>
        <taxon>Insecta</taxon>
        <taxon>Pterygota</taxon>
        <taxon>Neoptera</taxon>
        <taxon>Endopterygota</taxon>
        <taxon>Lepidoptera</taxon>
        <taxon>Glossata</taxon>
        <taxon>Ditrysia</taxon>
        <taxon>Pyraloidea</taxon>
        <taxon>Crambidae</taxon>
        <taxon>Crambinae</taxon>
        <taxon>Chilo</taxon>
    </lineage>
</organism>
<sequence>MSMNYAFCFSLFLLILVGINIYFFYTLNTVQKQGKSFNIPSLKSDAPPGVFKEIYQYLNYLPSPYKQRNSKFTYIQKNLMQSFNSTNVMDPVNVLANVLTWASDELLFPHKNGMAGKILRAMRTSQIVLVDNAPKGTQLKMMVLLEGKQKLYFKPKRYQLGDIINGNIYAGFDRHNSEVFAYYLAMVLNFTWITPSVIRRIHINNDILPVATEGLKKTMVKNESGSMCIYGKCYYCKVNETVCPDSRGEIEGAAILYLDKQFKIYKSPWRRSYTSRKMEWEKDNNFCKKIISTYSSKRLLNLIDVAIFDFLIQNGDRHRYEVYKDRILLLDNGKGLGNPNVDELDILAPLYQCCMLSSSTWQHLEMLSGGSLTETVKLLSAFQDEKLATEDHYKAVERRLLKVYATVQYCIGKYSSAKVSSMKLYSRAIDVGNELTLPDGLLELSTKMMISQFHPLCQIFNEISQDHLIQRDCLNMSRIRIPNSIKAHMLFYYNFYIPTSARVCNEHNGSRLGPVANRQCLPII</sequence>
<feature type="domain" description="FAM20 C-terminal" evidence="7">
    <location>
        <begin position="221"/>
        <end position="419"/>
    </location>
</feature>
<evidence type="ECO:0000256" key="2">
    <source>
        <dbReference type="ARBA" id="ARBA00006557"/>
    </source>
</evidence>
<evidence type="ECO:0000256" key="5">
    <source>
        <dbReference type="ARBA" id="ARBA00023180"/>
    </source>
</evidence>
<keyword evidence="6" id="KW-1133">Transmembrane helix</keyword>
<dbReference type="PANTHER" id="PTHR12450">
    <property type="entry name" value="DENTIN MATRIX PROTEIN 4 PROTEIN FAM20"/>
    <property type="match status" value="1"/>
</dbReference>
<keyword evidence="3" id="KW-0333">Golgi apparatus</keyword>
<dbReference type="InterPro" id="IPR009581">
    <property type="entry name" value="FAM20_C"/>
</dbReference>
<keyword evidence="6" id="KW-0472">Membrane</keyword>
<evidence type="ECO:0000256" key="1">
    <source>
        <dbReference type="ARBA" id="ARBA00004555"/>
    </source>
</evidence>
<evidence type="ECO:0000313" key="8">
    <source>
        <dbReference type="EMBL" id="CAH0405259.1"/>
    </source>
</evidence>
<dbReference type="InterPro" id="IPR024869">
    <property type="entry name" value="FAM20"/>
</dbReference>
<dbReference type="Proteomes" id="UP001153292">
    <property type="component" value="Chromosome 4"/>
</dbReference>
<protein>
    <recommendedName>
        <fullName evidence="7">FAM20 C-terminal domain-containing protein</fullName>
    </recommendedName>
</protein>
<evidence type="ECO:0000256" key="4">
    <source>
        <dbReference type="ARBA" id="ARBA00023157"/>
    </source>
</evidence>
<keyword evidence="4" id="KW-1015">Disulfide bond</keyword>
<evidence type="ECO:0000313" key="9">
    <source>
        <dbReference type="Proteomes" id="UP001153292"/>
    </source>
</evidence>
<reference evidence="8" key="1">
    <citation type="submission" date="2021-12" db="EMBL/GenBank/DDBJ databases">
        <authorList>
            <person name="King R."/>
        </authorList>
    </citation>
    <scope>NUCLEOTIDE SEQUENCE</scope>
</reference>
<proteinExistence type="inferred from homology"/>
<dbReference type="EMBL" id="OU963897">
    <property type="protein sequence ID" value="CAH0405259.1"/>
    <property type="molecule type" value="Genomic_DNA"/>
</dbReference>
<keyword evidence="6" id="KW-0812">Transmembrane</keyword>
<keyword evidence="5" id="KW-0325">Glycoprotein</keyword>
<name>A0ABN8BDQ1_CHISP</name>
<evidence type="ECO:0000256" key="3">
    <source>
        <dbReference type="ARBA" id="ARBA00023034"/>
    </source>
</evidence>
<accession>A0ABN8BDQ1</accession>
<keyword evidence="9" id="KW-1185">Reference proteome</keyword>